<dbReference type="FunFam" id="3.20.20.10:FF:000018">
    <property type="entry name" value="Pyridoxal phosphate homeostasis protein"/>
    <property type="match status" value="1"/>
</dbReference>
<reference evidence="6" key="1">
    <citation type="submission" date="2020-09" db="EMBL/GenBank/DDBJ databases">
        <title>New species isolated from human feces.</title>
        <authorList>
            <person name="Kitahara M."/>
            <person name="Shigeno Y."/>
            <person name="Shime M."/>
            <person name="Matsumoto Y."/>
            <person name="Nakamura S."/>
            <person name="Motooka D."/>
            <person name="Fukuoka S."/>
            <person name="Nishikawa H."/>
            <person name="Benno Y."/>
        </authorList>
    </citation>
    <scope>NUCLEOTIDE SEQUENCE</scope>
    <source>
        <strain evidence="6">MM50</strain>
    </source>
</reference>
<dbReference type="PIRSF" id="PIRSF004848">
    <property type="entry name" value="YBL036c_PLPDEIII"/>
    <property type="match status" value="1"/>
</dbReference>
<proteinExistence type="inferred from homology"/>
<dbReference type="Pfam" id="PF01168">
    <property type="entry name" value="Ala_racemase_N"/>
    <property type="match status" value="1"/>
</dbReference>
<comment type="cofactor">
    <cofactor evidence="3">
        <name>pyridoxal 5'-phosphate</name>
        <dbReference type="ChEBI" id="CHEBI:597326"/>
    </cofactor>
</comment>
<comment type="function">
    <text evidence="2">Pyridoxal 5'-phosphate (PLP)-binding protein, which is involved in PLP homeostasis.</text>
</comment>
<dbReference type="PANTHER" id="PTHR10146">
    <property type="entry name" value="PROLINE SYNTHETASE CO-TRANSCRIBED BACTERIAL HOMOLOG PROTEIN"/>
    <property type="match status" value="1"/>
</dbReference>
<dbReference type="HAMAP" id="MF_02087">
    <property type="entry name" value="PLP_homeostasis"/>
    <property type="match status" value="1"/>
</dbReference>
<dbReference type="RefSeq" id="WP_213540727.1">
    <property type="nucleotide sequence ID" value="NZ_AP023418.1"/>
</dbReference>
<keyword evidence="1 2" id="KW-0663">Pyridoxal phosphate</keyword>
<protein>
    <recommendedName>
        <fullName evidence="2">Pyridoxal phosphate homeostasis protein</fullName>
        <shortName evidence="2">PLP homeostasis protein</shortName>
    </recommendedName>
</protein>
<name>A0A810Q2B3_9FIRM</name>
<dbReference type="Gene3D" id="3.20.20.10">
    <property type="entry name" value="Alanine racemase"/>
    <property type="match status" value="1"/>
</dbReference>
<dbReference type="InterPro" id="IPR011078">
    <property type="entry name" value="PyrdxlP_homeostasis"/>
</dbReference>
<organism evidence="6 7">
    <name type="scientific">Vescimonas coprocola</name>
    <dbReference type="NCBI Taxonomy" id="2714355"/>
    <lineage>
        <taxon>Bacteria</taxon>
        <taxon>Bacillati</taxon>
        <taxon>Bacillota</taxon>
        <taxon>Clostridia</taxon>
        <taxon>Eubacteriales</taxon>
        <taxon>Oscillospiraceae</taxon>
        <taxon>Vescimonas</taxon>
    </lineage>
</organism>
<dbReference type="PANTHER" id="PTHR10146:SF14">
    <property type="entry name" value="PYRIDOXAL PHOSPHATE HOMEOSTASIS PROTEIN"/>
    <property type="match status" value="1"/>
</dbReference>
<feature type="domain" description="Alanine racemase N-terminal" evidence="5">
    <location>
        <begin position="37"/>
        <end position="227"/>
    </location>
</feature>
<evidence type="ECO:0000313" key="6">
    <source>
        <dbReference type="EMBL" id="BCK82140.1"/>
    </source>
</evidence>
<feature type="modified residue" description="N6-(pyridoxal phosphate)lysine" evidence="2 3">
    <location>
        <position position="35"/>
    </location>
</feature>
<dbReference type="NCBIfam" id="TIGR00044">
    <property type="entry name" value="YggS family pyridoxal phosphate-dependent enzyme"/>
    <property type="match status" value="1"/>
</dbReference>
<dbReference type="Proteomes" id="UP000681035">
    <property type="component" value="Chromosome"/>
</dbReference>
<dbReference type="CDD" id="cd00635">
    <property type="entry name" value="PLPDE_III_YBL036c_like"/>
    <property type="match status" value="1"/>
</dbReference>
<accession>A0A810Q2B3</accession>
<keyword evidence="7" id="KW-1185">Reference proteome</keyword>
<evidence type="ECO:0000256" key="3">
    <source>
        <dbReference type="PIRSR" id="PIRSR004848-1"/>
    </source>
</evidence>
<dbReference type="EMBL" id="AP023418">
    <property type="protein sequence ID" value="BCK82140.1"/>
    <property type="molecule type" value="Genomic_DNA"/>
</dbReference>
<dbReference type="InterPro" id="IPR001608">
    <property type="entry name" value="Ala_racemase_N"/>
</dbReference>
<evidence type="ECO:0000256" key="4">
    <source>
        <dbReference type="RuleBase" id="RU004514"/>
    </source>
</evidence>
<gene>
    <name evidence="6" type="ORF">MM50RIKEN_19030</name>
</gene>
<dbReference type="InterPro" id="IPR029066">
    <property type="entry name" value="PLP-binding_barrel"/>
</dbReference>
<comment type="similarity">
    <text evidence="2 4">Belongs to the pyridoxal phosphate-binding protein YggS/PROSC family.</text>
</comment>
<dbReference type="AlphaFoldDB" id="A0A810Q2B3"/>
<dbReference type="GO" id="GO:0030170">
    <property type="term" value="F:pyridoxal phosphate binding"/>
    <property type="evidence" value="ECO:0007669"/>
    <property type="project" value="UniProtKB-UniRule"/>
</dbReference>
<evidence type="ECO:0000256" key="2">
    <source>
        <dbReference type="HAMAP-Rule" id="MF_02087"/>
    </source>
</evidence>
<sequence length="231" mass="25204">MTITEHIAAVRREMAEAARESGRSERDIFLVGASKMNDAAACQEAIAAGVNALGENRVQEMTAKLAQNAYDGAPLHFIGHLQRNKVRQVVGKAALIQSIGSEALLREVEKEAARQQLVQDILLEVNIGGEEAKSGFAPEETEAAAVLARELPHVRVRGLMTIPPVETVPHGNLVYFEKMHRLYVDINGKIYDNKLEYISMGMSGDFADAIRAGSNMVRVGTAIFGARDYTK</sequence>
<evidence type="ECO:0000259" key="5">
    <source>
        <dbReference type="Pfam" id="PF01168"/>
    </source>
</evidence>
<dbReference type="KEGG" id="vcop:MM50RIKEN_19030"/>
<dbReference type="SUPFAM" id="SSF51419">
    <property type="entry name" value="PLP-binding barrel"/>
    <property type="match status" value="1"/>
</dbReference>
<evidence type="ECO:0000256" key="1">
    <source>
        <dbReference type="ARBA" id="ARBA00022898"/>
    </source>
</evidence>
<evidence type="ECO:0000313" key="7">
    <source>
        <dbReference type="Proteomes" id="UP000681035"/>
    </source>
</evidence>